<organism evidence="2 3">
    <name type="scientific">Rhodopirellula europaea 6C</name>
    <dbReference type="NCBI Taxonomy" id="1263867"/>
    <lineage>
        <taxon>Bacteria</taxon>
        <taxon>Pseudomonadati</taxon>
        <taxon>Planctomycetota</taxon>
        <taxon>Planctomycetia</taxon>
        <taxon>Pirellulales</taxon>
        <taxon>Pirellulaceae</taxon>
        <taxon>Rhodopirellula</taxon>
    </lineage>
</organism>
<proteinExistence type="predicted"/>
<accession>M2B9V3</accession>
<protein>
    <submittedName>
        <fullName evidence="2">Uncharacterized protein</fullName>
    </submittedName>
</protein>
<evidence type="ECO:0000313" key="2">
    <source>
        <dbReference type="EMBL" id="EMB18924.1"/>
    </source>
</evidence>
<sequence>MFHTSMRSIRDRPLQPAPPVSNVCKTGVSMDNPITADHSIGFDRPFT</sequence>
<reference evidence="2" key="1">
    <citation type="submission" date="2012-11" db="EMBL/GenBank/DDBJ databases">
        <title>Permanent draft genomes of Rhodopirellula europaea strain SH398 and 6C.</title>
        <authorList>
            <person name="Richter M."/>
            <person name="Richter-Heitmann T."/>
            <person name="Frank C."/>
            <person name="Harder J."/>
            <person name="Glockner F.O."/>
        </authorList>
    </citation>
    <scope>NUCLEOTIDE SEQUENCE</scope>
    <source>
        <strain evidence="2">6C</strain>
    </source>
</reference>
<comment type="caution">
    <text evidence="2">The sequence shown here is derived from an EMBL/GenBank/DDBJ whole genome shotgun (WGS) entry which is preliminary data.</text>
</comment>
<dbReference type="EMBL" id="ANMO01000023">
    <property type="protein sequence ID" value="EMB18924.1"/>
    <property type="molecule type" value="Genomic_DNA"/>
</dbReference>
<dbReference type="Proteomes" id="UP000011529">
    <property type="component" value="Unassembled WGS sequence"/>
</dbReference>
<reference evidence="2" key="2">
    <citation type="journal article" date="2013" name="Mar. Genomics">
        <title>Expression of sulfatases in Rhodopirellula baltica and the diversity of sulfatases in the genus Rhodopirellula.</title>
        <authorList>
            <person name="Wegner C.E."/>
            <person name="Richter-Heitmann T."/>
            <person name="Klindworth A."/>
            <person name="Klockow C."/>
            <person name="Richter M."/>
            <person name="Achstetter T."/>
            <person name="Glockner F.O."/>
            <person name="Harder J."/>
        </authorList>
    </citation>
    <scope>NUCLEOTIDE SEQUENCE [LARGE SCALE GENOMIC DNA]</scope>
    <source>
        <strain evidence="2">6C</strain>
    </source>
</reference>
<name>M2B9V3_9BACT</name>
<keyword evidence="3" id="KW-1185">Reference proteome</keyword>
<evidence type="ECO:0000313" key="3">
    <source>
        <dbReference type="Proteomes" id="UP000011529"/>
    </source>
</evidence>
<feature type="region of interest" description="Disordered" evidence="1">
    <location>
        <begin position="1"/>
        <end position="28"/>
    </location>
</feature>
<evidence type="ECO:0000256" key="1">
    <source>
        <dbReference type="SAM" id="MobiDB-lite"/>
    </source>
</evidence>
<dbReference type="AlphaFoldDB" id="M2B9V3"/>
<gene>
    <name evidence="2" type="ORF">RE6C_00380</name>
</gene>